<protein>
    <recommendedName>
        <fullName evidence="3">Tubulin-specific chaperone E</fullName>
    </recommendedName>
    <alternativeName>
        <fullName evidence="9">Tubulin-folding cofactor E</fullName>
    </alternativeName>
</protein>
<evidence type="ECO:0000256" key="4">
    <source>
        <dbReference type="ARBA" id="ARBA00022490"/>
    </source>
</evidence>
<evidence type="ECO:0000256" key="9">
    <source>
        <dbReference type="ARBA" id="ARBA00030180"/>
    </source>
</evidence>
<dbReference type="SUPFAM" id="SSF54236">
    <property type="entry name" value="Ubiquitin-like"/>
    <property type="match status" value="1"/>
</dbReference>
<accession>A0A6P3X0Z7</accession>
<dbReference type="RefSeq" id="XP_014471544.1">
    <property type="nucleotide sequence ID" value="XM_014616058.1"/>
</dbReference>
<dbReference type="PROSITE" id="PS00845">
    <property type="entry name" value="CAP_GLY_1"/>
    <property type="match status" value="1"/>
</dbReference>
<dbReference type="GeneID" id="106742787"/>
<evidence type="ECO:0000256" key="5">
    <source>
        <dbReference type="ARBA" id="ARBA00022614"/>
    </source>
</evidence>
<dbReference type="CTD" id="6905"/>
<dbReference type="Gene3D" id="3.80.10.10">
    <property type="entry name" value="Ribonuclease Inhibitor"/>
    <property type="match status" value="3"/>
</dbReference>
<dbReference type="AlphaFoldDB" id="A0A6P3X0Z7"/>
<dbReference type="SUPFAM" id="SSF52058">
    <property type="entry name" value="L domain-like"/>
    <property type="match status" value="1"/>
</dbReference>
<dbReference type="Gene3D" id="3.10.20.90">
    <property type="entry name" value="Phosphatidylinositol 3-kinase Catalytic Subunit, Chain A, domain 1"/>
    <property type="match status" value="1"/>
</dbReference>
<evidence type="ECO:0000256" key="7">
    <source>
        <dbReference type="ARBA" id="ARBA00023186"/>
    </source>
</evidence>
<keyword evidence="7" id="KW-0143">Chaperone</keyword>
<evidence type="ECO:0000259" key="10">
    <source>
        <dbReference type="PROSITE" id="PS50245"/>
    </source>
</evidence>
<dbReference type="InterPro" id="IPR044079">
    <property type="entry name" value="Ubl_TBCE"/>
</dbReference>
<dbReference type="OrthoDB" id="5273213at2759"/>
<dbReference type="InterPro" id="IPR001611">
    <property type="entry name" value="Leu-rich_rpt"/>
</dbReference>
<keyword evidence="6" id="KW-0677">Repeat</keyword>
<comment type="subcellular location">
    <subcellularLocation>
        <location evidence="1">Cytoplasm</location>
    </subcellularLocation>
</comment>
<dbReference type="InterPro" id="IPR029071">
    <property type="entry name" value="Ubiquitin-like_domsf"/>
</dbReference>
<dbReference type="FunFam" id="2.30.30.190:FF:000016">
    <property type="entry name" value="Tubulin-folding cofactor E"/>
    <property type="match status" value="1"/>
</dbReference>
<dbReference type="SUPFAM" id="SSF74924">
    <property type="entry name" value="Cap-Gly domain"/>
    <property type="match status" value="1"/>
</dbReference>
<organism evidence="11 13">
    <name type="scientific">Dinoponera quadriceps</name>
    <name type="common">South American ant</name>
    <dbReference type="NCBI Taxonomy" id="609295"/>
    <lineage>
        <taxon>Eukaryota</taxon>
        <taxon>Metazoa</taxon>
        <taxon>Ecdysozoa</taxon>
        <taxon>Arthropoda</taxon>
        <taxon>Hexapoda</taxon>
        <taxon>Insecta</taxon>
        <taxon>Pterygota</taxon>
        <taxon>Neoptera</taxon>
        <taxon>Endopterygota</taxon>
        <taxon>Hymenoptera</taxon>
        <taxon>Apocrita</taxon>
        <taxon>Aculeata</taxon>
        <taxon>Formicoidea</taxon>
        <taxon>Formicidae</taxon>
        <taxon>Ponerinae</taxon>
        <taxon>Ponerini</taxon>
        <taxon>Dinoponera</taxon>
    </lineage>
</organism>
<dbReference type="Pfam" id="PF01302">
    <property type="entry name" value="CAP_GLY"/>
    <property type="match status" value="1"/>
</dbReference>
<dbReference type="Proteomes" id="UP000515204">
    <property type="component" value="Unplaced"/>
</dbReference>
<keyword evidence="4" id="KW-0963">Cytoplasm</keyword>
<name>A0A6P3X0Z7_DINQU</name>
<dbReference type="Gene3D" id="2.30.30.190">
    <property type="entry name" value="CAP Gly-rich-like domain"/>
    <property type="match status" value="1"/>
</dbReference>
<dbReference type="InterPro" id="IPR036859">
    <property type="entry name" value="CAP-Gly_dom_sf"/>
</dbReference>
<keyword evidence="11" id="KW-1185">Reference proteome</keyword>
<evidence type="ECO:0000313" key="13">
    <source>
        <dbReference type="RefSeq" id="XP_014471544.1"/>
    </source>
</evidence>
<dbReference type="PANTHER" id="PTHR46652">
    <property type="entry name" value="LEUCINE-RICH REPEAT AND IQ DOMAIN-CONTAINING PROTEIN 1-RELATED"/>
    <property type="match status" value="1"/>
</dbReference>
<evidence type="ECO:0000256" key="6">
    <source>
        <dbReference type="ARBA" id="ARBA00022737"/>
    </source>
</evidence>
<gene>
    <name evidence="12 13" type="primary">LOC106742787</name>
</gene>
<evidence type="ECO:0000256" key="2">
    <source>
        <dbReference type="ARBA" id="ARBA00006286"/>
    </source>
</evidence>
<evidence type="ECO:0000256" key="1">
    <source>
        <dbReference type="ARBA" id="ARBA00004496"/>
    </source>
</evidence>
<dbReference type="KEGG" id="dqu:106742787"/>
<dbReference type="InterPro" id="IPR050836">
    <property type="entry name" value="SDS22/Internalin_LRR"/>
</dbReference>
<dbReference type="CDD" id="cd17044">
    <property type="entry name" value="Ubl_TBCE"/>
    <property type="match status" value="1"/>
</dbReference>
<dbReference type="PROSITE" id="PS51450">
    <property type="entry name" value="LRR"/>
    <property type="match status" value="1"/>
</dbReference>
<dbReference type="PANTHER" id="PTHR46652:SF8">
    <property type="entry name" value="LEUCINE RICH REPEAT CONTAINING 23"/>
    <property type="match status" value="1"/>
</dbReference>
<comment type="subunit">
    <text evidence="8">Supercomplex made of cofactors A to E. Cofactors A and D function by capturing and stabilizing tubulin in a quasi-native conformation. Cofactor E binds to the cofactor D-tubulin complex; interaction with cofactor C then causes the release of tubulin polypeptides that are committed to the native state.</text>
</comment>
<dbReference type="PROSITE" id="PS50245">
    <property type="entry name" value="CAP_GLY_2"/>
    <property type="match status" value="1"/>
</dbReference>
<dbReference type="SMART" id="SM01052">
    <property type="entry name" value="CAP_GLY"/>
    <property type="match status" value="1"/>
</dbReference>
<evidence type="ECO:0000256" key="3">
    <source>
        <dbReference type="ARBA" id="ARBA00015004"/>
    </source>
</evidence>
<dbReference type="InterPro" id="IPR032675">
    <property type="entry name" value="LRR_dom_sf"/>
</dbReference>
<reference evidence="12 13" key="1">
    <citation type="submission" date="2025-04" db="UniProtKB">
        <authorList>
            <consortium name="RefSeq"/>
        </authorList>
    </citation>
    <scope>IDENTIFICATION</scope>
</reference>
<comment type="similarity">
    <text evidence="2">Belongs to the TBCE family.</text>
</comment>
<evidence type="ECO:0000313" key="11">
    <source>
        <dbReference type="Proteomes" id="UP000515204"/>
    </source>
</evidence>
<evidence type="ECO:0000256" key="8">
    <source>
        <dbReference type="ARBA" id="ARBA00026055"/>
    </source>
</evidence>
<dbReference type="InterPro" id="IPR000938">
    <property type="entry name" value="CAP-Gly_domain"/>
</dbReference>
<dbReference type="GO" id="GO:0005737">
    <property type="term" value="C:cytoplasm"/>
    <property type="evidence" value="ECO:0007669"/>
    <property type="project" value="UniProtKB-SubCell"/>
</dbReference>
<sequence length="527" mass="60344">MVEDKKYQIASRIECDGYRGTLKYVGPVGDTKGQWLGIDWDDSTRGKHNGTYEGVEYFQARHSTSGSFIRPAKAKFGISCPQAIAMRYGLIDDELAGIDREEVSSLRKEINAPFLELVGFSKVNKKQSKFDQLKIVWLREQCVSNAGEPGELKELCPNLEELDISRNLINSWKTIADICFQLHSLARLDVSENHLPVKEDMVALKNSFPTVKHLTIARMNYTWPDIQQCMSMFPSVEELSISFNIVTTVEDIPSSTDLMKIVTLILEGNLISSWDEILKFGSLPCLKYLNLNSNKIDRIRFPSSTSTDKIAFFPALQQLHISENHISKWQSISELDKLPNLEDLKFRENPILKDEVSETARQLIIARIARLKFLNGTEILYDERRGAEYDYLKLYLPKWQETESNAEKRTLFLNEHPRYPILVNKYGIADIPSTKPKVEMVSNVITVEFLCPDDPRQPRGIKRKLLKDMEVQKMIGLAQRLFKTGGKIPALSFVPRNLSNDEISLDKPLQELSYYSIQDGDQVLVRW</sequence>
<feature type="domain" description="CAP-Gly" evidence="10">
    <location>
        <begin position="26"/>
        <end position="70"/>
    </location>
</feature>
<proteinExistence type="inferred from homology"/>
<keyword evidence="5" id="KW-0433">Leucine-rich repeat</keyword>
<dbReference type="RefSeq" id="XP_014471543.1">
    <property type="nucleotide sequence ID" value="XM_014616057.1"/>
</dbReference>
<evidence type="ECO:0000313" key="12">
    <source>
        <dbReference type="RefSeq" id="XP_014471543.1"/>
    </source>
</evidence>